<evidence type="ECO:0000256" key="1">
    <source>
        <dbReference type="SAM" id="MobiDB-lite"/>
    </source>
</evidence>
<accession>A0AAN5R3X2</accession>
<gene>
    <name evidence="2" type="ORF">I8Y58_000677</name>
</gene>
<dbReference type="EMBL" id="DACSEI010000004">
    <property type="protein sequence ID" value="HAT1595479.1"/>
    <property type="molecule type" value="Genomic_DNA"/>
</dbReference>
<feature type="region of interest" description="Disordered" evidence="1">
    <location>
        <begin position="461"/>
        <end position="481"/>
    </location>
</feature>
<reference evidence="2" key="2">
    <citation type="submission" date="2020-11" db="EMBL/GenBank/DDBJ databases">
        <authorList>
            <consortium name="NCBI Pathogen Detection Project"/>
        </authorList>
    </citation>
    <scope>NUCLEOTIDE SEQUENCE</scope>
    <source>
        <strain evidence="2">D3612</strain>
    </source>
</reference>
<dbReference type="AlphaFoldDB" id="A0AAN5R3X2"/>
<sequence>MDKEQGAYMPPKDGKELLDIIDNLNEFAEKLLSRIADESDEGCKQLVHVLESARARYNKPIESWLKGWFYQFTRKRGQEIDMAIKGMEAFPDAYTRLQEFKLLVGKGEWEHGSFNYYLFDELIKSVPGYKPLESELVHPIILKLRQKINKRIDEFMSQYLATQKLIEARKQELLQTHQSAQKFIDNVSIVNNLESAKKSAKENKSVIQFCLIFEGDIWKLSWIDATGKVYALEPGEELIQILIDGKIKDIVKDINNLSALHLKQLKQECVKAREMLLGRVQLLINPKDPITQVELTNDVLKENGTSATFVLRGKPNEYSLCWINTLGLAHEISLESYASMKTWLNEQSHPLKEEHIPQLKTYLLNVNTIKSIDVKEDMKEFKAQLQKCLSAGPKSKIPPVSGTIKTTNAKKLDLRLFGDVERCLRNQLSERGEEKVDTQPGKLNLNKYENIATLFGNRAKDMEQHEGQPSKPNDNPAIRSI</sequence>
<name>A0AAN5R3X2_LEGPN</name>
<comment type="caution">
    <text evidence="2">The sequence shown here is derived from an EMBL/GenBank/DDBJ whole genome shotgun (WGS) entry which is preliminary data.</text>
</comment>
<protein>
    <submittedName>
        <fullName evidence="2">Uncharacterized protein</fullName>
    </submittedName>
</protein>
<evidence type="ECO:0000313" key="2">
    <source>
        <dbReference type="EMBL" id="HAT1595479.1"/>
    </source>
</evidence>
<evidence type="ECO:0000313" key="3">
    <source>
        <dbReference type="Proteomes" id="UP000861567"/>
    </source>
</evidence>
<dbReference type="Proteomes" id="UP000861567">
    <property type="component" value="Unassembled WGS sequence"/>
</dbReference>
<proteinExistence type="predicted"/>
<reference evidence="2" key="1">
    <citation type="journal article" date="2018" name="Genome Biol.">
        <title>SKESA: strategic k-mer extension for scrupulous assemblies.</title>
        <authorList>
            <person name="Souvorov A."/>
            <person name="Agarwala R."/>
            <person name="Lipman D.J."/>
        </authorList>
    </citation>
    <scope>NUCLEOTIDE SEQUENCE</scope>
    <source>
        <strain evidence="2">D3612</strain>
    </source>
</reference>
<organism evidence="2 3">
    <name type="scientific">Legionella pneumophila</name>
    <dbReference type="NCBI Taxonomy" id="446"/>
    <lineage>
        <taxon>Bacteria</taxon>
        <taxon>Pseudomonadati</taxon>
        <taxon>Pseudomonadota</taxon>
        <taxon>Gammaproteobacteria</taxon>
        <taxon>Legionellales</taxon>
        <taxon>Legionellaceae</taxon>
        <taxon>Legionella</taxon>
    </lineage>
</organism>